<dbReference type="Proteomes" id="UP001237448">
    <property type="component" value="Unassembled WGS sequence"/>
</dbReference>
<protein>
    <submittedName>
        <fullName evidence="1">Uncharacterized protein</fullName>
    </submittedName>
</protein>
<reference evidence="1 2" key="1">
    <citation type="submission" date="2023-07" db="EMBL/GenBank/DDBJ databases">
        <title>Genomic Encyclopedia of Type Strains, Phase IV (KMG-IV): sequencing the most valuable type-strain genomes for metagenomic binning, comparative biology and taxonomic classification.</title>
        <authorList>
            <person name="Goeker M."/>
        </authorList>
    </citation>
    <scope>NUCLEOTIDE SEQUENCE [LARGE SCALE GENOMIC DNA]</scope>
    <source>
        <strain evidence="1 2">DSM 5896</strain>
    </source>
</reference>
<sequence>MSRTHGPMTTLAFHDLYGWLEGRKTGGNPHPALLLNHWPQGAIVRAHVEPDPVGGSPVIAATTQSIRSETLRLKDREGDNSAARPRLRYWDPEAFLVIRLALANGGTLFVDDDGHGSEDGSRRAWHYPKMFGNSAFLQRVLMQAGQGQRVRSMVDRSHPYTNRDCRMRRLFIEEGPGSIYRGVKEFLDTAVRIYAKPNGHDPQDPRTGEQRFGADPETYRGILESALKVHWSHNPPATPEAVARWRAVRHPSN</sequence>
<evidence type="ECO:0000313" key="1">
    <source>
        <dbReference type="EMBL" id="MDQ0392246.1"/>
    </source>
</evidence>
<comment type="caution">
    <text evidence="1">The sequence shown here is derived from an EMBL/GenBank/DDBJ whole genome shotgun (WGS) entry which is preliminary data.</text>
</comment>
<evidence type="ECO:0000313" key="2">
    <source>
        <dbReference type="Proteomes" id="UP001237448"/>
    </source>
</evidence>
<dbReference type="RefSeq" id="WP_307425837.1">
    <property type="nucleotide sequence ID" value="NZ_JAUSVK010000001.1"/>
</dbReference>
<accession>A0ABU0FCA0</accession>
<gene>
    <name evidence="1" type="ORF">J3R73_002038</name>
</gene>
<keyword evidence="2" id="KW-1185">Reference proteome</keyword>
<organism evidence="1 2">
    <name type="scientific">Labrys monachus</name>
    <dbReference type="NCBI Taxonomy" id="217067"/>
    <lineage>
        <taxon>Bacteria</taxon>
        <taxon>Pseudomonadati</taxon>
        <taxon>Pseudomonadota</taxon>
        <taxon>Alphaproteobacteria</taxon>
        <taxon>Hyphomicrobiales</taxon>
        <taxon>Xanthobacteraceae</taxon>
        <taxon>Labrys</taxon>
    </lineage>
</organism>
<proteinExistence type="predicted"/>
<dbReference type="EMBL" id="JAUSVK010000001">
    <property type="protein sequence ID" value="MDQ0392246.1"/>
    <property type="molecule type" value="Genomic_DNA"/>
</dbReference>
<name>A0ABU0FCA0_9HYPH</name>